<dbReference type="AlphaFoldDB" id="A0A8J4M371"/>
<dbReference type="Proteomes" id="UP000677918">
    <property type="component" value="Unassembled WGS sequence"/>
</dbReference>
<dbReference type="InterPro" id="IPR011251">
    <property type="entry name" value="Luciferase-like_dom"/>
</dbReference>
<feature type="binding site" evidence="6">
    <location>
        <position position="92"/>
    </location>
    <ligand>
        <name>FMN</name>
        <dbReference type="ChEBI" id="CHEBI:58210"/>
    </ligand>
</feature>
<reference evidence="8" key="1">
    <citation type="submission" date="2021-04" db="EMBL/GenBank/DDBJ databases">
        <title>Draft genome sequence of Xylanibacillus composti strain K13.</title>
        <authorList>
            <person name="Uke A."/>
            <person name="Chhe C."/>
            <person name="Baramee S."/>
            <person name="Kosugi A."/>
        </authorList>
    </citation>
    <scope>NUCLEOTIDE SEQUENCE</scope>
    <source>
        <strain evidence="8">K13</strain>
    </source>
</reference>
<evidence type="ECO:0000256" key="6">
    <source>
        <dbReference type="PIRSR" id="PIRSR000337-1"/>
    </source>
</evidence>
<comment type="similarity">
    <text evidence="5">Belongs to the NtaA/SnaA/DszA monooxygenase family.</text>
</comment>
<dbReference type="NCBIfam" id="TIGR03860">
    <property type="entry name" value="FMN_nitrolo"/>
    <property type="match status" value="1"/>
</dbReference>
<accession>A0A8J4M371</accession>
<proteinExistence type="inferred from homology"/>
<dbReference type="RefSeq" id="WP_213412468.1">
    <property type="nucleotide sequence ID" value="NZ_BOVK01000031.1"/>
</dbReference>
<sequence>MAEMKRQMSLNCFLFGMGHHEAAWRFRDADPQQMMDIKYFQRLAQIAEEAKFDSVFLADGLSGGKSFSNFFEPLTFLSSIASVTKHIGLIGTVSTTYTEPYNLARYFASLDYISKGRAGWNIVTTGSEDAAYNFNKNSHLEHVKRYERANEFLEVTTALWDSWEDEALTFDKSSGDFADSSKIREIHHVGPAFQVKGPLNIPRSPQGYPVLVQAGSSPSGREFGARFAEVIYTMQSNIEEARQFYKDVKARLLKYGRSGDQMKILPGVAVILGETESEAREKEQELNALINPEIGLRRLSALTGVDMFSYPLDGPMPELPDAEQINGQRTKYKIFVDLAKRENLTIRQLLHRTAAGRGDFTIVGTAAQVADQLEEWFLTRACDGFNIMPPYFPGGLEEFSQKVIPELQRRGLFRTEYTGSTLRENLGLSRPVNQFAAAVAER</sequence>
<dbReference type="GO" id="GO:0004497">
    <property type="term" value="F:monooxygenase activity"/>
    <property type="evidence" value="ECO:0007669"/>
    <property type="project" value="UniProtKB-KW"/>
</dbReference>
<comment type="caution">
    <text evidence="8">The sequence shown here is derived from an EMBL/GenBank/DDBJ whole genome shotgun (WGS) entry which is preliminary data.</text>
</comment>
<feature type="binding site" evidence="6">
    <location>
        <position position="217"/>
    </location>
    <ligand>
        <name>FMN</name>
        <dbReference type="ChEBI" id="CHEBI:58210"/>
    </ligand>
</feature>
<dbReference type="InterPro" id="IPR036661">
    <property type="entry name" value="Luciferase-like_sf"/>
</dbReference>
<keyword evidence="2 6" id="KW-0288">FMN</keyword>
<feature type="binding site" evidence="6">
    <location>
        <position position="146"/>
    </location>
    <ligand>
        <name>FMN</name>
        <dbReference type="ChEBI" id="CHEBI:58210"/>
    </ligand>
</feature>
<evidence type="ECO:0000256" key="2">
    <source>
        <dbReference type="ARBA" id="ARBA00022643"/>
    </source>
</evidence>
<dbReference type="GO" id="GO:0016705">
    <property type="term" value="F:oxidoreductase activity, acting on paired donors, with incorporation or reduction of molecular oxygen"/>
    <property type="evidence" value="ECO:0007669"/>
    <property type="project" value="InterPro"/>
</dbReference>
<feature type="binding site" evidence="6">
    <location>
        <position position="216"/>
    </location>
    <ligand>
        <name>FMN</name>
        <dbReference type="ChEBI" id="CHEBI:58210"/>
    </ligand>
</feature>
<evidence type="ECO:0000256" key="5">
    <source>
        <dbReference type="ARBA" id="ARBA00033748"/>
    </source>
</evidence>
<dbReference type="CDD" id="cd01095">
    <property type="entry name" value="Nitrilotriacetate_monoxgenase"/>
    <property type="match status" value="1"/>
</dbReference>
<organism evidence="8 9">
    <name type="scientific">Xylanibacillus composti</name>
    <dbReference type="NCBI Taxonomy" id="1572762"/>
    <lineage>
        <taxon>Bacteria</taxon>
        <taxon>Bacillati</taxon>
        <taxon>Bacillota</taxon>
        <taxon>Bacilli</taxon>
        <taxon>Bacillales</taxon>
        <taxon>Paenibacillaceae</taxon>
        <taxon>Xylanibacillus</taxon>
    </lineage>
</organism>
<dbReference type="PANTHER" id="PTHR30011">
    <property type="entry name" value="ALKANESULFONATE MONOOXYGENASE-RELATED"/>
    <property type="match status" value="1"/>
</dbReference>
<evidence type="ECO:0000313" key="8">
    <source>
        <dbReference type="EMBL" id="GIQ69682.1"/>
    </source>
</evidence>
<feature type="binding site" evidence="6">
    <location>
        <position position="59"/>
    </location>
    <ligand>
        <name>FMN</name>
        <dbReference type="ChEBI" id="CHEBI:58210"/>
    </ligand>
</feature>
<evidence type="ECO:0000256" key="3">
    <source>
        <dbReference type="ARBA" id="ARBA00023002"/>
    </source>
</evidence>
<dbReference type="SUPFAM" id="SSF51679">
    <property type="entry name" value="Bacterial luciferase-like"/>
    <property type="match status" value="1"/>
</dbReference>
<feature type="binding site" evidence="6">
    <location>
        <position position="142"/>
    </location>
    <ligand>
        <name>FMN</name>
        <dbReference type="ChEBI" id="CHEBI:58210"/>
    </ligand>
</feature>
<evidence type="ECO:0000256" key="4">
    <source>
        <dbReference type="ARBA" id="ARBA00023033"/>
    </source>
</evidence>
<dbReference type="Gene3D" id="3.20.20.30">
    <property type="entry name" value="Luciferase-like domain"/>
    <property type="match status" value="1"/>
</dbReference>
<gene>
    <name evidence="8" type="ORF">XYCOK13_25060</name>
</gene>
<dbReference type="PANTHER" id="PTHR30011:SF16">
    <property type="entry name" value="C2H2 FINGER DOMAIN TRANSCRIPTION FACTOR (EUROFUNG)-RELATED"/>
    <property type="match status" value="1"/>
</dbReference>
<keyword evidence="4 8" id="KW-0503">Monooxygenase</keyword>
<dbReference type="Pfam" id="PF00296">
    <property type="entry name" value="Bac_luciferase"/>
    <property type="match status" value="1"/>
</dbReference>
<dbReference type="PIRSF" id="PIRSF000337">
    <property type="entry name" value="NTA_MOA"/>
    <property type="match status" value="1"/>
</dbReference>
<protein>
    <submittedName>
        <fullName evidence="8">Monooxygenase</fullName>
    </submittedName>
</protein>
<keyword evidence="1 6" id="KW-0285">Flavoprotein</keyword>
<evidence type="ECO:0000313" key="9">
    <source>
        <dbReference type="Proteomes" id="UP000677918"/>
    </source>
</evidence>
<feature type="domain" description="Luciferase-like" evidence="7">
    <location>
        <begin position="29"/>
        <end position="376"/>
    </location>
</feature>
<dbReference type="EMBL" id="BOVK01000031">
    <property type="protein sequence ID" value="GIQ69682.1"/>
    <property type="molecule type" value="Genomic_DNA"/>
</dbReference>
<evidence type="ECO:0000259" key="7">
    <source>
        <dbReference type="Pfam" id="PF00296"/>
    </source>
</evidence>
<evidence type="ECO:0000256" key="1">
    <source>
        <dbReference type="ARBA" id="ARBA00022630"/>
    </source>
</evidence>
<name>A0A8J4M371_9BACL</name>
<dbReference type="InterPro" id="IPR016215">
    <property type="entry name" value="NTA_MOA"/>
</dbReference>
<keyword evidence="3" id="KW-0560">Oxidoreductase</keyword>
<dbReference type="InterPro" id="IPR051260">
    <property type="entry name" value="Diverse_substr_monoxygenases"/>
</dbReference>
<keyword evidence="9" id="KW-1185">Reference proteome</keyword>